<name>A0AAU9Y3Q3_9CNID</name>
<comment type="caution">
    <text evidence="2">The sequence shown here is derived from an EMBL/GenBank/DDBJ whole genome shotgun (WGS) entry which is preliminary data.</text>
</comment>
<evidence type="ECO:0000256" key="1">
    <source>
        <dbReference type="SAM" id="MobiDB-lite"/>
    </source>
</evidence>
<sequence length="123" mass="14370">MNDIAFTILNRSCLSELSRIIAAETLKNPYHRFKLVEKGKKTNIPKEKPKVAYSVALVLAFLSAVNENRQLEDWSPADFGRLSERLLLLLRTKRDREPSRIPIRSLKRLRNKSRKHTRDQLCK</sequence>
<dbReference type="Proteomes" id="UP001159428">
    <property type="component" value="Unassembled WGS sequence"/>
</dbReference>
<dbReference type="AlphaFoldDB" id="A0AAU9Y3Q3"/>
<accession>A0AAU9Y3Q3</accession>
<protein>
    <submittedName>
        <fullName evidence="2">Uncharacterized protein</fullName>
    </submittedName>
</protein>
<feature type="compositionally biased region" description="Basic residues" evidence="1">
    <location>
        <begin position="105"/>
        <end position="117"/>
    </location>
</feature>
<feature type="region of interest" description="Disordered" evidence="1">
    <location>
        <begin position="101"/>
        <end position="123"/>
    </location>
</feature>
<reference evidence="2 3" key="1">
    <citation type="submission" date="2022-05" db="EMBL/GenBank/DDBJ databases">
        <authorList>
            <consortium name="Genoscope - CEA"/>
            <person name="William W."/>
        </authorList>
    </citation>
    <scope>NUCLEOTIDE SEQUENCE [LARGE SCALE GENOMIC DNA]</scope>
</reference>
<organism evidence="2 3">
    <name type="scientific">Pocillopora meandrina</name>
    <dbReference type="NCBI Taxonomy" id="46732"/>
    <lineage>
        <taxon>Eukaryota</taxon>
        <taxon>Metazoa</taxon>
        <taxon>Cnidaria</taxon>
        <taxon>Anthozoa</taxon>
        <taxon>Hexacorallia</taxon>
        <taxon>Scleractinia</taxon>
        <taxon>Astrocoeniina</taxon>
        <taxon>Pocilloporidae</taxon>
        <taxon>Pocillopora</taxon>
    </lineage>
</organism>
<evidence type="ECO:0000313" key="2">
    <source>
        <dbReference type="EMBL" id="CAH3166740.1"/>
    </source>
</evidence>
<keyword evidence="3" id="KW-1185">Reference proteome</keyword>
<dbReference type="EMBL" id="CALNXJ010000142">
    <property type="protein sequence ID" value="CAH3166740.1"/>
    <property type="molecule type" value="Genomic_DNA"/>
</dbReference>
<proteinExistence type="predicted"/>
<gene>
    <name evidence="2" type="ORF">PMEA_00006206</name>
</gene>
<evidence type="ECO:0000313" key="3">
    <source>
        <dbReference type="Proteomes" id="UP001159428"/>
    </source>
</evidence>